<feature type="domain" description="ABC3 transporter permease C-terminal" evidence="9">
    <location>
        <begin position="272"/>
        <end position="405"/>
    </location>
</feature>
<keyword evidence="4" id="KW-1003">Cell membrane</keyword>
<organism evidence="11 12">
    <name type="scientific">Fluctibacter halophilus</name>
    <dbReference type="NCBI Taxonomy" id="226011"/>
    <lineage>
        <taxon>Bacteria</taxon>
        <taxon>Pseudomonadati</taxon>
        <taxon>Pseudomonadota</taxon>
        <taxon>Gammaproteobacteria</taxon>
        <taxon>Alteromonadales</taxon>
        <taxon>Alteromonadaceae</taxon>
        <taxon>Fluctibacter</taxon>
    </lineage>
</organism>
<evidence type="ECO:0000256" key="7">
    <source>
        <dbReference type="ARBA" id="ARBA00023136"/>
    </source>
</evidence>
<dbReference type="PANTHER" id="PTHR30489:SF0">
    <property type="entry name" value="LIPOPROTEIN-RELEASING SYSTEM TRANSMEMBRANE PROTEIN LOLE"/>
    <property type="match status" value="1"/>
</dbReference>
<evidence type="ECO:0000256" key="6">
    <source>
        <dbReference type="ARBA" id="ARBA00022989"/>
    </source>
</evidence>
<evidence type="ECO:0000256" key="3">
    <source>
        <dbReference type="ARBA" id="ARBA00022448"/>
    </source>
</evidence>
<feature type="transmembrane region" description="Helical" evidence="8">
    <location>
        <begin position="20"/>
        <end position="46"/>
    </location>
</feature>
<evidence type="ECO:0000256" key="4">
    <source>
        <dbReference type="ARBA" id="ARBA00022475"/>
    </source>
</evidence>
<evidence type="ECO:0000259" key="10">
    <source>
        <dbReference type="Pfam" id="PF12704"/>
    </source>
</evidence>
<reference evidence="11 12" key="1">
    <citation type="submission" date="2021-10" db="EMBL/GenBank/DDBJ databases">
        <title>Draft genome of Aestuariibacter halophilus JC2043.</title>
        <authorList>
            <person name="Emsley S.A."/>
            <person name="Pfannmuller K.M."/>
            <person name="Ushijima B."/>
            <person name="Saw J.H."/>
            <person name="Videau P."/>
        </authorList>
    </citation>
    <scope>NUCLEOTIDE SEQUENCE [LARGE SCALE GENOMIC DNA]</scope>
    <source>
        <strain evidence="11 12">JC2043</strain>
    </source>
</reference>
<dbReference type="Pfam" id="PF02687">
    <property type="entry name" value="FtsX"/>
    <property type="match status" value="1"/>
</dbReference>
<dbReference type="Pfam" id="PF12704">
    <property type="entry name" value="MacB_PCD"/>
    <property type="match status" value="1"/>
</dbReference>
<evidence type="ECO:0000313" key="12">
    <source>
        <dbReference type="Proteomes" id="UP001520878"/>
    </source>
</evidence>
<dbReference type="InterPro" id="IPR025857">
    <property type="entry name" value="MacB_PCD"/>
</dbReference>
<dbReference type="PANTHER" id="PTHR30489">
    <property type="entry name" value="LIPOPROTEIN-RELEASING SYSTEM TRANSMEMBRANE PROTEIN LOLE"/>
    <property type="match status" value="1"/>
</dbReference>
<evidence type="ECO:0000313" key="11">
    <source>
        <dbReference type="EMBL" id="MCC2615779.1"/>
    </source>
</evidence>
<sequence>MALVWQLAWRLRSSKRQNGFISFISASSTLGIGLGCFVLIVLLSVMNGFERELKQRILSAVPHGEVWAVGAKGLQDWPVLLEQLAKDPRIAHVEPYSKATGMLQKGSTMKAITVTAVDPEYAASSRLASLIPAQQWAAFSAQQNGILLGKGARQKLAVSIGDTVQLLLPSLSDDLTFAAPKAVWLTVVGEISIGGELDNHLALIQLQKSAAILGVETGAQGLRMQFHDPFVAPSAMYNIGYSVKQHVYMSDWTRTQGHLYQDIQLVRSVVYLALTLLIAVACFNIVSTLVMAVSEKRAEVAMLMTLGARGSLITQVFMLQGLINGFVGTLIGAGAGVLVAQNLSDIARGIESVLGITLLSGDIYFIDFLPSELAPTDVVATVLIALSLSVIATVYPARTASKIDPARVL</sequence>
<comment type="caution">
    <text evidence="11">The sequence shown here is derived from an EMBL/GenBank/DDBJ whole genome shotgun (WGS) entry which is preliminary data.</text>
</comment>
<keyword evidence="3" id="KW-0813">Transport</keyword>
<evidence type="ECO:0000256" key="8">
    <source>
        <dbReference type="SAM" id="Phobius"/>
    </source>
</evidence>
<keyword evidence="12" id="KW-1185">Reference proteome</keyword>
<keyword evidence="7 8" id="KW-0472">Membrane</keyword>
<evidence type="ECO:0000259" key="9">
    <source>
        <dbReference type="Pfam" id="PF02687"/>
    </source>
</evidence>
<gene>
    <name evidence="11" type="ORF">LJ739_05965</name>
</gene>
<evidence type="ECO:0000256" key="1">
    <source>
        <dbReference type="ARBA" id="ARBA00004651"/>
    </source>
</evidence>
<feature type="transmembrane region" description="Helical" evidence="8">
    <location>
        <begin position="378"/>
        <end position="397"/>
    </location>
</feature>
<dbReference type="InterPro" id="IPR011925">
    <property type="entry name" value="LolCE_TM"/>
</dbReference>
<keyword evidence="5 8" id="KW-0812">Transmembrane</keyword>
<feature type="transmembrane region" description="Helical" evidence="8">
    <location>
        <begin position="269"/>
        <end position="292"/>
    </location>
</feature>
<evidence type="ECO:0000256" key="5">
    <source>
        <dbReference type="ARBA" id="ARBA00022692"/>
    </source>
</evidence>
<keyword evidence="6 8" id="KW-1133">Transmembrane helix</keyword>
<feature type="domain" description="MacB-like periplasmic core" evidence="10">
    <location>
        <begin position="26"/>
        <end position="207"/>
    </location>
</feature>
<dbReference type="InterPro" id="IPR051447">
    <property type="entry name" value="Lipoprotein-release_system"/>
</dbReference>
<feature type="transmembrane region" description="Helical" evidence="8">
    <location>
        <begin position="312"/>
        <end position="339"/>
    </location>
</feature>
<name>A0ABS8G5A5_9ALTE</name>
<comment type="subcellular location">
    <subcellularLocation>
        <location evidence="1">Cell membrane</location>
        <topology evidence="1">Multi-pass membrane protein</topology>
    </subcellularLocation>
</comment>
<proteinExistence type="inferred from homology"/>
<protein>
    <submittedName>
        <fullName evidence="11">Lipoprotein-releasing ABC transporter permease subunit</fullName>
    </submittedName>
</protein>
<keyword evidence="11" id="KW-0449">Lipoprotein</keyword>
<dbReference type="InterPro" id="IPR003838">
    <property type="entry name" value="ABC3_permease_C"/>
</dbReference>
<evidence type="ECO:0000256" key="2">
    <source>
        <dbReference type="ARBA" id="ARBA00005236"/>
    </source>
</evidence>
<comment type="similarity">
    <text evidence="2">Belongs to the ABC-4 integral membrane protein family. LolC/E subfamily.</text>
</comment>
<feature type="transmembrane region" description="Helical" evidence="8">
    <location>
        <begin position="346"/>
        <end position="366"/>
    </location>
</feature>
<accession>A0ABS8G5A5</accession>
<dbReference type="Proteomes" id="UP001520878">
    <property type="component" value="Unassembled WGS sequence"/>
</dbReference>
<dbReference type="EMBL" id="JAJEWP010000001">
    <property type="protein sequence ID" value="MCC2615779.1"/>
    <property type="molecule type" value="Genomic_DNA"/>
</dbReference>
<dbReference type="NCBIfam" id="TIGR02212">
    <property type="entry name" value="lolCE"/>
    <property type="match status" value="1"/>
</dbReference>
<dbReference type="RefSeq" id="WP_229158013.1">
    <property type="nucleotide sequence ID" value="NZ_JAJEWP010000001.1"/>
</dbReference>